<dbReference type="AlphaFoldDB" id="A0A843X5P9"/>
<keyword evidence="2" id="KW-1185">Reference proteome</keyword>
<proteinExistence type="predicted"/>
<accession>A0A843X5P9</accession>
<dbReference type="EMBL" id="NMUH01006218">
    <property type="protein sequence ID" value="MQM14751.1"/>
    <property type="molecule type" value="Genomic_DNA"/>
</dbReference>
<organism evidence="1 2">
    <name type="scientific">Colocasia esculenta</name>
    <name type="common">Wild taro</name>
    <name type="synonym">Arum esculentum</name>
    <dbReference type="NCBI Taxonomy" id="4460"/>
    <lineage>
        <taxon>Eukaryota</taxon>
        <taxon>Viridiplantae</taxon>
        <taxon>Streptophyta</taxon>
        <taxon>Embryophyta</taxon>
        <taxon>Tracheophyta</taxon>
        <taxon>Spermatophyta</taxon>
        <taxon>Magnoliopsida</taxon>
        <taxon>Liliopsida</taxon>
        <taxon>Araceae</taxon>
        <taxon>Aroideae</taxon>
        <taxon>Colocasieae</taxon>
        <taxon>Colocasia</taxon>
    </lineage>
</organism>
<protein>
    <submittedName>
        <fullName evidence="1">Uncharacterized protein</fullName>
    </submittedName>
</protein>
<name>A0A843X5P9_COLES</name>
<gene>
    <name evidence="1" type="ORF">Taro_047688</name>
</gene>
<reference evidence="1" key="1">
    <citation type="submission" date="2017-07" db="EMBL/GenBank/DDBJ databases">
        <title>Taro Niue Genome Assembly and Annotation.</title>
        <authorList>
            <person name="Atibalentja N."/>
            <person name="Keating K."/>
            <person name="Fields C.J."/>
        </authorList>
    </citation>
    <scope>NUCLEOTIDE SEQUENCE</scope>
    <source>
        <strain evidence="1">Niue_2</strain>
        <tissue evidence="1">Leaf</tissue>
    </source>
</reference>
<comment type="caution">
    <text evidence="1">The sequence shown here is derived from an EMBL/GenBank/DDBJ whole genome shotgun (WGS) entry which is preliminary data.</text>
</comment>
<dbReference type="Proteomes" id="UP000652761">
    <property type="component" value="Unassembled WGS sequence"/>
</dbReference>
<evidence type="ECO:0000313" key="1">
    <source>
        <dbReference type="EMBL" id="MQM14751.1"/>
    </source>
</evidence>
<sequence>MTRFKPCVFWAPALGRTGRSSAVSFEGELRRNVCIERRVIAPSEVTSLVGPQHRSGPQHRVLGVYPGTVHTVEV</sequence>
<evidence type="ECO:0000313" key="2">
    <source>
        <dbReference type="Proteomes" id="UP000652761"/>
    </source>
</evidence>